<dbReference type="PROSITE" id="PS00479">
    <property type="entry name" value="ZF_DAG_PE_1"/>
    <property type="match status" value="1"/>
</dbReference>
<feature type="domain" description="Phorbol-ester/DAG-type" evidence="8">
    <location>
        <begin position="680"/>
        <end position="727"/>
    </location>
</feature>
<feature type="compositionally biased region" description="Polar residues" evidence="6">
    <location>
        <begin position="108"/>
        <end position="129"/>
    </location>
</feature>
<feature type="compositionally biased region" description="Basic and acidic residues" evidence="6">
    <location>
        <begin position="150"/>
        <end position="179"/>
    </location>
</feature>
<feature type="region of interest" description="Disordered" evidence="6">
    <location>
        <begin position="497"/>
        <end position="579"/>
    </location>
</feature>
<reference evidence="10" key="1">
    <citation type="journal article" date="2020" name="Fungal Divers.">
        <title>Resolving the Mortierellaceae phylogeny through synthesis of multi-gene phylogenetics and phylogenomics.</title>
        <authorList>
            <person name="Vandepol N."/>
            <person name="Liber J."/>
            <person name="Desiro A."/>
            <person name="Na H."/>
            <person name="Kennedy M."/>
            <person name="Barry K."/>
            <person name="Grigoriev I.V."/>
            <person name="Miller A.N."/>
            <person name="O'Donnell K."/>
            <person name="Stajich J.E."/>
            <person name="Bonito G."/>
        </authorList>
    </citation>
    <scope>NUCLEOTIDE SEQUENCE</scope>
    <source>
        <strain evidence="10">BC1065</strain>
    </source>
</reference>
<feature type="compositionally biased region" description="Low complexity" evidence="6">
    <location>
        <begin position="92"/>
        <end position="104"/>
    </location>
</feature>
<dbReference type="InterPro" id="IPR000198">
    <property type="entry name" value="RhoGAP_dom"/>
</dbReference>
<dbReference type="InterPro" id="IPR008936">
    <property type="entry name" value="Rho_GTPase_activation_prot"/>
</dbReference>
<dbReference type="SMART" id="SM00109">
    <property type="entry name" value="C1"/>
    <property type="match status" value="1"/>
</dbReference>
<feature type="compositionally biased region" description="Low complexity" evidence="6">
    <location>
        <begin position="130"/>
        <end position="140"/>
    </location>
</feature>
<dbReference type="EMBL" id="JAAAJB010000843">
    <property type="protein sequence ID" value="KAG0250606.1"/>
    <property type="molecule type" value="Genomic_DNA"/>
</dbReference>
<dbReference type="SMART" id="SM00324">
    <property type="entry name" value="RhoGAP"/>
    <property type="match status" value="1"/>
</dbReference>
<dbReference type="PROSITE" id="PS50238">
    <property type="entry name" value="RHOGAP"/>
    <property type="match status" value="1"/>
</dbReference>
<keyword evidence="4" id="KW-0440">LIM domain</keyword>
<feature type="region of interest" description="Disordered" evidence="6">
    <location>
        <begin position="231"/>
        <end position="332"/>
    </location>
</feature>
<feature type="compositionally biased region" description="Low complexity" evidence="6">
    <location>
        <begin position="961"/>
        <end position="979"/>
    </location>
</feature>
<keyword evidence="2 4" id="KW-0479">Metal-binding</keyword>
<evidence type="ECO:0008006" key="12">
    <source>
        <dbReference type="Google" id="ProtNLM"/>
    </source>
</evidence>
<organism evidence="10 11">
    <name type="scientific">Actinomortierella ambigua</name>
    <dbReference type="NCBI Taxonomy" id="1343610"/>
    <lineage>
        <taxon>Eukaryota</taxon>
        <taxon>Fungi</taxon>
        <taxon>Fungi incertae sedis</taxon>
        <taxon>Mucoromycota</taxon>
        <taxon>Mortierellomycotina</taxon>
        <taxon>Mortierellomycetes</taxon>
        <taxon>Mortierellales</taxon>
        <taxon>Mortierellaceae</taxon>
        <taxon>Actinomortierella</taxon>
    </lineage>
</organism>
<dbReference type="SUPFAM" id="SSF48350">
    <property type="entry name" value="GTPase activation domain, GAP"/>
    <property type="match status" value="1"/>
</dbReference>
<feature type="domain" description="LIM zinc-binding" evidence="7">
    <location>
        <begin position="1"/>
        <end position="45"/>
    </location>
</feature>
<feature type="compositionally biased region" description="Polar residues" evidence="6">
    <location>
        <begin position="282"/>
        <end position="292"/>
    </location>
</feature>
<dbReference type="PROSITE" id="PS50081">
    <property type="entry name" value="ZF_DAG_PE_2"/>
    <property type="match status" value="1"/>
</dbReference>
<feature type="compositionally biased region" description="Basic and acidic residues" evidence="6">
    <location>
        <begin position="319"/>
        <end position="332"/>
    </location>
</feature>
<dbReference type="Gene3D" id="2.10.110.10">
    <property type="entry name" value="Cysteine Rich Protein"/>
    <property type="match status" value="1"/>
</dbReference>
<dbReference type="SUPFAM" id="SSF57889">
    <property type="entry name" value="Cysteine-rich domain"/>
    <property type="match status" value="1"/>
</dbReference>
<feature type="compositionally biased region" description="Low complexity" evidence="6">
    <location>
        <begin position="297"/>
        <end position="317"/>
    </location>
</feature>
<feature type="coiled-coil region" evidence="5">
    <location>
        <begin position="444"/>
        <end position="478"/>
    </location>
</feature>
<keyword evidence="11" id="KW-1185">Reference proteome</keyword>
<feature type="compositionally biased region" description="Polar residues" evidence="6">
    <location>
        <begin position="555"/>
        <end position="565"/>
    </location>
</feature>
<dbReference type="InterPro" id="IPR051854">
    <property type="entry name" value="Rho-type_GAP"/>
</dbReference>
<dbReference type="Gene3D" id="1.10.555.10">
    <property type="entry name" value="Rho GTPase activation protein"/>
    <property type="match status" value="1"/>
</dbReference>
<dbReference type="Pfam" id="PF00620">
    <property type="entry name" value="RhoGAP"/>
    <property type="match status" value="1"/>
</dbReference>
<feature type="region of interest" description="Disordered" evidence="6">
    <location>
        <begin position="43"/>
        <end position="203"/>
    </location>
</feature>
<dbReference type="Pfam" id="PF00412">
    <property type="entry name" value="LIM"/>
    <property type="match status" value="1"/>
</dbReference>
<dbReference type="Proteomes" id="UP000807716">
    <property type="component" value="Unassembled WGS sequence"/>
</dbReference>
<dbReference type="Gene3D" id="3.30.60.20">
    <property type="match status" value="1"/>
</dbReference>
<proteinExistence type="predicted"/>
<feature type="non-terminal residue" evidence="10">
    <location>
        <position position="1"/>
    </location>
</feature>
<dbReference type="GO" id="GO:0046872">
    <property type="term" value="F:metal ion binding"/>
    <property type="evidence" value="ECO:0007669"/>
    <property type="project" value="UniProtKB-KW"/>
</dbReference>
<dbReference type="InterPro" id="IPR046349">
    <property type="entry name" value="C1-like_sf"/>
</dbReference>
<evidence type="ECO:0000256" key="6">
    <source>
        <dbReference type="SAM" id="MobiDB-lite"/>
    </source>
</evidence>
<feature type="compositionally biased region" description="Low complexity" evidence="6">
    <location>
        <begin position="508"/>
        <end position="523"/>
    </location>
</feature>
<evidence type="ECO:0000313" key="10">
    <source>
        <dbReference type="EMBL" id="KAG0250606.1"/>
    </source>
</evidence>
<accession>A0A9P6PRI3</accession>
<feature type="region of interest" description="Disordered" evidence="6">
    <location>
        <begin position="415"/>
        <end position="437"/>
    </location>
</feature>
<gene>
    <name evidence="10" type="ORF">DFQ27_009326</name>
</gene>
<evidence type="ECO:0000256" key="4">
    <source>
        <dbReference type="PROSITE-ProRule" id="PRU00125"/>
    </source>
</evidence>
<dbReference type="InterPro" id="IPR001781">
    <property type="entry name" value="Znf_LIM"/>
</dbReference>
<evidence type="ECO:0000256" key="1">
    <source>
        <dbReference type="ARBA" id="ARBA00022468"/>
    </source>
</evidence>
<dbReference type="PROSITE" id="PS50023">
    <property type="entry name" value="LIM_DOMAIN_2"/>
    <property type="match status" value="1"/>
</dbReference>
<keyword evidence="1" id="KW-0343">GTPase activation</keyword>
<keyword evidence="5" id="KW-0175">Coiled coil</keyword>
<feature type="compositionally biased region" description="Polar residues" evidence="6">
    <location>
        <begin position="642"/>
        <end position="653"/>
    </location>
</feature>
<protein>
    <recommendedName>
        <fullName evidence="12">RhoGAP-domain-containing protein</fullName>
    </recommendedName>
</protein>
<evidence type="ECO:0000256" key="2">
    <source>
        <dbReference type="ARBA" id="ARBA00022723"/>
    </source>
</evidence>
<name>A0A9P6PRI3_9FUNG</name>
<feature type="compositionally biased region" description="Basic and acidic residues" evidence="6">
    <location>
        <begin position="231"/>
        <end position="244"/>
    </location>
</feature>
<dbReference type="PANTHER" id="PTHR46075">
    <property type="entry name" value="CHIMERIN FAMILY MEMBER"/>
    <property type="match status" value="1"/>
</dbReference>
<keyword evidence="3 4" id="KW-0862">Zinc</keyword>
<feature type="compositionally biased region" description="Basic and acidic residues" evidence="6">
    <location>
        <begin position="566"/>
        <end position="579"/>
    </location>
</feature>
<dbReference type="PANTHER" id="PTHR46075:SF2">
    <property type="entry name" value="RHO GTPASE ACTIVATING PROTEIN AT 5A, ISOFORM A"/>
    <property type="match status" value="1"/>
</dbReference>
<dbReference type="OrthoDB" id="79452at2759"/>
<dbReference type="GO" id="GO:0007165">
    <property type="term" value="P:signal transduction"/>
    <property type="evidence" value="ECO:0007669"/>
    <property type="project" value="InterPro"/>
</dbReference>
<comment type="caution">
    <text evidence="10">The sequence shown here is derived from an EMBL/GenBank/DDBJ whole genome shotgun (WGS) entry which is preliminary data.</text>
</comment>
<evidence type="ECO:0000259" key="9">
    <source>
        <dbReference type="PROSITE" id="PS50238"/>
    </source>
</evidence>
<dbReference type="CDD" id="cd00159">
    <property type="entry name" value="RhoGAP"/>
    <property type="match status" value="1"/>
</dbReference>
<feature type="compositionally biased region" description="Polar residues" evidence="6">
    <location>
        <begin position="538"/>
        <end position="548"/>
    </location>
</feature>
<feature type="region of interest" description="Disordered" evidence="6">
    <location>
        <begin position="957"/>
        <end position="1011"/>
    </location>
</feature>
<evidence type="ECO:0000256" key="3">
    <source>
        <dbReference type="ARBA" id="ARBA00022833"/>
    </source>
</evidence>
<feature type="region of interest" description="Disordered" evidence="6">
    <location>
        <begin position="637"/>
        <end position="667"/>
    </location>
</feature>
<evidence type="ECO:0000313" key="11">
    <source>
        <dbReference type="Proteomes" id="UP000807716"/>
    </source>
</evidence>
<feature type="domain" description="Rho-GAP" evidence="9">
    <location>
        <begin position="764"/>
        <end position="953"/>
    </location>
</feature>
<evidence type="ECO:0000256" key="5">
    <source>
        <dbReference type="SAM" id="Coils"/>
    </source>
</evidence>
<feature type="compositionally biased region" description="Basic and acidic residues" evidence="6">
    <location>
        <begin position="43"/>
        <end position="63"/>
    </location>
</feature>
<dbReference type="AlphaFoldDB" id="A0A9P6PRI3"/>
<dbReference type="Pfam" id="PF00130">
    <property type="entry name" value="C1_1"/>
    <property type="match status" value="1"/>
</dbReference>
<evidence type="ECO:0000259" key="8">
    <source>
        <dbReference type="PROSITE" id="PS50081"/>
    </source>
</evidence>
<dbReference type="GO" id="GO:0005096">
    <property type="term" value="F:GTPase activator activity"/>
    <property type="evidence" value="ECO:0007669"/>
    <property type="project" value="UniProtKB-KW"/>
</dbReference>
<sequence length="1011" mass="112336">MTGEEAYHADCFRCSQCNAKIDDLVFAKTSQGIYCMKCHQERKEAKRLREERERMERADRMMDKLLPTIPEGERRTAAEVHSHSPQHHSQEQQKQQPQPQSIHPFQQPPTYTNGHPFFNTGSYLPSQGASSQQHPSQLPHHPSHPQPHTPDPHDISSSDMHRLPKSLRDLAGGVKKDNKVVPTPPRTDSRSKPGNAALPVIDAGPPFLPPLSFGLNEASTSSFDLSELLTEEQKQEAKKEKDQEGSVEMTAEESGLIGPPAPALPSKDDPNMFKAGLDPNAHSASTPLSSNAKLRLSGSSISTSDPSSVPDSTRVSSDGTEHSNSHSKRDLAHDTMNLEDALLLINALRTELARFSPMSPLLHGTAYHDYGLLHEKTEKLTQKHAEVEKSLRNMYIEKDLLSMDLEAMNEELRLKEEGKSTSQDSLHPGPTANPRYSTGHELMKQAYQNEVKALQAQKENLQREIQTFVDQRETVLNEMQILSVRNAELSTMNNDMMRDMHGRMDPPSSGKASKGSANNNANGHVFSSFTDKMRRPRQQSGDNTSQLNPPKVLGSNESTLSFSSTHSDDTARKSRREEPKEDIFGEEIVVPKKFNWKKGATNTAKNVGAMFGKLLVDGQNAVTGVNGYGQQHPTGLEVPKQRQGSFSDSSSINGHVPPMSSSASINSDARSLNGRFSDQQHQFVLHNFIRPVRCDCCDDKMWGREYKCRMCGFQIHGRCSHEIIPSCQGTAIIRDSDSSSLRGLTPSGNGVPPPLPAKQTMFGKDLLEQLETEGRLVPLVVDKCIEAVDQRGLEVEGIYRRSGMAAEARQLVQSYDIGMYPDLLDDAQYQDICSITSVLKQYLRMLPEPLVPFDLYGEFMDAVCMPTGEGKIQTFRGLMERMPLAYYMTLKALCQHLTRVVEHDNINLMHAKNLSVVFGPTLMRNPDPSREIMDMTYKNMTIEYLITNTKELFVRSEQGGPASTNQTQSAQSPSTQQPSPYQPPNVPPRRTGASQPLNPGMPPRSLSDSST</sequence>
<feature type="compositionally biased region" description="Basic and acidic residues" evidence="6">
    <location>
        <begin position="71"/>
        <end position="82"/>
    </location>
</feature>
<dbReference type="InterPro" id="IPR002219">
    <property type="entry name" value="PKC_DAG/PE"/>
</dbReference>
<evidence type="ECO:0000259" key="7">
    <source>
        <dbReference type="PROSITE" id="PS50023"/>
    </source>
</evidence>